<keyword evidence="3" id="KW-1185">Reference proteome</keyword>
<dbReference type="KEGG" id="spsw:Sps_04215"/>
<dbReference type="OrthoDB" id="6064963at2"/>
<dbReference type="AlphaFoldDB" id="A0A1S6HUZ0"/>
<evidence type="ECO:0000256" key="1">
    <source>
        <dbReference type="SAM" id="SignalP"/>
    </source>
</evidence>
<evidence type="ECO:0000313" key="3">
    <source>
        <dbReference type="Proteomes" id="UP000189545"/>
    </source>
</evidence>
<dbReference type="STRING" id="225848.Sps_04215"/>
<reference evidence="2 3" key="1">
    <citation type="submission" date="2016-03" db="EMBL/GenBank/DDBJ databases">
        <title>Complete genome sequence of Shewanella psychrophila WP2, a deep sea bacterium isolated from west Pacific sediment.</title>
        <authorList>
            <person name="Xu G."/>
            <person name="Jian H."/>
        </authorList>
    </citation>
    <scope>NUCLEOTIDE SEQUENCE [LARGE SCALE GENOMIC DNA]</scope>
    <source>
        <strain evidence="2 3">WP2</strain>
    </source>
</reference>
<sequence length="165" mass="18826">MTTFKFLVPLFLLLTACSSMSPIEKESESESHFKDAVFEGKDFYISEAEILGERYRVFHQASTGFSGTSGIRRSATQRANSFCQKIDLNKMMLTVSEHTASPPYILGNFPRIEIIFVCVDRKNAQTSIASTDKYDRLTKIKYLLDKGVLTQQEFETEKKKILTEK</sequence>
<keyword evidence="1" id="KW-0732">Signal</keyword>
<name>A0A1S6HUZ0_9GAMM</name>
<proteinExistence type="predicted"/>
<accession>A0A1S6HUZ0</accession>
<dbReference type="EMBL" id="CP014782">
    <property type="protein sequence ID" value="AQS39321.1"/>
    <property type="molecule type" value="Genomic_DNA"/>
</dbReference>
<feature type="signal peptide" evidence="1">
    <location>
        <begin position="1"/>
        <end position="21"/>
    </location>
</feature>
<evidence type="ECO:0000313" key="2">
    <source>
        <dbReference type="EMBL" id="AQS39321.1"/>
    </source>
</evidence>
<dbReference type="RefSeq" id="WP_077754248.1">
    <property type="nucleotide sequence ID" value="NZ_CP014782.1"/>
</dbReference>
<dbReference type="Proteomes" id="UP000189545">
    <property type="component" value="Chromosome"/>
</dbReference>
<feature type="chain" id="PRO_5012119613" evidence="1">
    <location>
        <begin position="22"/>
        <end position="165"/>
    </location>
</feature>
<gene>
    <name evidence="2" type="ORF">Sps_04215</name>
</gene>
<organism evidence="2 3">
    <name type="scientific">Shewanella psychrophila</name>
    <dbReference type="NCBI Taxonomy" id="225848"/>
    <lineage>
        <taxon>Bacteria</taxon>
        <taxon>Pseudomonadati</taxon>
        <taxon>Pseudomonadota</taxon>
        <taxon>Gammaproteobacteria</taxon>
        <taxon>Alteromonadales</taxon>
        <taxon>Shewanellaceae</taxon>
        <taxon>Shewanella</taxon>
    </lineage>
</organism>
<dbReference type="PROSITE" id="PS51257">
    <property type="entry name" value="PROKAR_LIPOPROTEIN"/>
    <property type="match status" value="1"/>
</dbReference>
<protein>
    <submittedName>
        <fullName evidence="2">Short C-terminal domain</fullName>
    </submittedName>
</protein>